<evidence type="ECO:0000313" key="2">
    <source>
        <dbReference type="Proteomes" id="UP000464186"/>
    </source>
</evidence>
<dbReference type="AlphaFoldDB" id="A0A6P1NLJ8"/>
<gene>
    <name evidence="1" type="ORF">GU243_06150</name>
</gene>
<sequence length="127" mass="13831">MDWIWEVGKLVLATGLGFAGGQGAVLLDRKRKAADAEASKTADFEVKWEAGDTWSIKNVGNAPAADLAYELEEFQPAQSNFPASLAVDEKGTFMGIRRGSPQLVITWTSHRGESLGPIKRFIPPRQS</sequence>
<proteinExistence type="predicted"/>
<reference evidence="1 2" key="1">
    <citation type="submission" date="2020-01" db="EMBL/GenBank/DDBJ databases">
        <title>Pseudarthrobacter psychrotolerans sp. nov., isolated from antarctic soil.</title>
        <authorList>
            <person name="Shin Y."/>
            <person name="Park W."/>
        </authorList>
    </citation>
    <scope>NUCLEOTIDE SEQUENCE [LARGE SCALE GENOMIC DNA]</scope>
    <source>
        <strain evidence="1 2">YJ56</strain>
    </source>
</reference>
<dbReference type="EMBL" id="CP047898">
    <property type="protein sequence ID" value="QHK19394.1"/>
    <property type="molecule type" value="Genomic_DNA"/>
</dbReference>
<name>A0A6P1NLJ8_9MICC</name>
<evidence type="ECO:0000313" key="1">
    <source>
        <dbReference type="EMBL" id="QHK19394.1"/>
    </source>
</evidence>
<accession>A0A6P1NLJ8</accession>
<keyword evidence="2" id="KW-1185">Reference proteome</keyword>
<dbReference type="Proteomes" id="UP000464186">
    <property type="component" value="Chromosome"/>
</dbReference>
<protein>
    <submittedName>
        <fullName evidence="1">Uncharacterized protein</fullName>
    </submittedName>
</protein>
<dbReference type="KEGG" id="psey:GU243_06150"/>
<organism evidence="1 2">
    <name type="scientific">Pseudarthrobacter psychrotolerans</name>
    <dbReference type="NCBI Taxonomy" id="2697569"/>
    <lineage>
        <taxon>Bacteria</taxon>
        <taxon>Bacillati</taxon>
        <taxon>Actinomycetota</taxon>
        <taxon>Actinomycetes</taxon>
        <taxon>Micrococcales</taxon>
        <taxon>Micrococcaceae</taxon>
        <taxon>Pseudarthrobacter</taxon>
    </lineage>
</organism>